<evidence type="ECO:0008006" key="2">
    <source>
        <dbReference type="Google" id="ProtNLM"/>
    </source>
</evidence>
<organism evidence="1">
    <name type="scientific">Homalodisca liturata</name>
    <dbReference type="NCBI Taxonomy" id="320908"/>
    <lineage>
        <taxon>Eukaryota</taxon>
        <taxon>Metazoa</taxon>
        <taxon>Ecdysozoa</taxon>
        <taxon>Arthropoda</taxon>
        <taxon>Hexapoda</taxon>
        <taxon>Insecta</taxon>
        <taxon>Pterygota</taxon>
        <taxon>Neoptera</taxon>
        <taxon>Paraneoptera</taxon>
        <taxon>Hemiptera</taxon>
        <taxon>Auchenorrhyncha</taxon>
        <taxon>Membracoidea</taxon>
        <taxon>Cicadellidae</taxon>
        <taxon>Cicadellinae</taxon>
        <taxon>Proconiini</taxon>
        <taxon>Homalodisca</taxon>
    </lineage>
</organism>
<reference evidence="1" key="1">
    <citation type="submission" date="2015-11" db="EMBL/GenBank/DDBJ databases">
        <title>De novo transcriptome assembly of four potential Pierce s Disease insect vectors from Arizona vineyards.</title>
        <authorList>
            <person name="Tassone E.E."/>
        </authorList>
    </citation>
    <scope>NUCLEOTIDE SEQUENCE</scope>
</reference>
<proteinExistence type="predicted"/>
<sequence length="104" mass="11704">MLSFTAHWLNEEFVLQHKSSANATFTGSHLVDYIRSLLEELASTWYIASLIHVIMRDDGPNMVQAINDSSFVGKGCFIHALQLAIKASLQVEKTEKYSERTKSS</sequence>
<name>A0A1B6IBR4_9HEMI</name>
<evidence type="ECO:0000313" key="1">
    <source>
        <dbReference type="EMBL" id="JAS84357.1"/>
    </source>
</evidence>
<gene>
    <name evidence="1" type="ORF">g.36914</name>
</gene>
<dbReference type="AlphaFoldDB" id="A0A1B6IBR4"/>
<protein>
    <recommendedName>
        <fullName evidence="2">MULE transposase domain-containing protein</fullName>
    </recommendedName>
</protein>
<accession>A0A1B6IBR4</accession>
<dbReference type="EMBL" id="GECU01023349">
    <property type="protein sequence ID" value="JAS84357.1"/>
    <property type="molecule type" value="Transcribed_RNA"/>
</dbReference>